<organism evidence="3 4">
    <name type="scientific">Arthrobacter psychrochitiniphilus</name>
    <dbReference type="NCBI Taxonomy" id="291045"/>
    <lineage>
        <taxon>Bacteria</taxon>
        <taxon>Bacillati</taxon>
        <taxon>Actinomycetota</taxon>
        <taxon>Actinomycetes</taxon>
        <taxon>Micrococcales</taxon>
        <taxon>Micrococcaceae</taxon>
        <taxon>Arthrobacter</taxon>
    </lineage>
</organism>
<name>A0A2V3DSR4_9MICC</name>
<dbReference type="AlphaFoldDB" id="A0A2V3DSR4"/>
<dbReference type="Proteomes" id="UP000246303">
    <property type="component" value="Unassembled WGS sequence"/>
</dbReference>
<dbReference type="InterPro" id="IPR006015">
    <property type="entry name" value="Universal_stress_UspA"/>
</dbReference>
<sequence length="178" mass="18917">MIYARRAERLHLGLLLVHVIPEDLVSHGNPEYRSVHDAIVGLLESEAGRARELAQAVHVQTRLVSGETVPVLVELSASATMVVVGTDRMATRDDMEGRMILESTVSCLRARQIHLSVSERFDSADAPARALAGASQGAAILVVGSRGLGAVQHAIMGSVTQVLPLHVPCPPILTRPAG</sequence>
<keyword evidence="4" id="KW-1185">Reference proteome</keyword>
<evidence type="ECO:0000313" key="3">
    <source>
        <dbReference type="EMBL" id="PXA65568.1"/>
    </source>
</evidence>
<evidence type="ECO:0000256" key="1">
    <source>
        <dbReference type="ARBA" id="ARBA00008791"/>
    </source>
</evidence>
<dbReference type="InterPro" id="IPR014729">
    <property type="entry name" value="Rossmann-like_a/b/a_fold"/>
</dbReference>
<comment type="caution">
    <text evidence="3">The sequence shown here is derived from an EMBL/GenBank/DDBJ whole genome shotgun (WGS) entry which is preliminary data.</text>
</comment>
<evidence type="ECO:0000259" key="2">
    <source>
        <dbReference type="Pfam" id="PF00582"/>
    </source>
</evidence>
<reference evidence="3 4" key="1">
    <citation type="submission" date="2018-05" db="EMBL/GenBank/DDBJ databases">
        <title>Genetic diversity of glacier-inhabiting Cryobacterium bacteria in China and description of Cryobacterium mengkeensis sp. nov. and Arthrobacter glacialis sp. nov.</title>
        <authorList>
            <person name="Liu Q."/>
            <person name="Xin Y.-H."/>
        </authorList>
    </citation>
    <scope>NUCLEOTIDE SEQUENCE [LARGE SCALE GENOMIC DNA]</scope>
    <source>
        <strain evidence="3 4">GP3</strain>
    </source>
</reference>
<comment type="similarity">
    <text evidence="1">Belongs to the universal stress protein A family.</text>
</comment>
<evidence type="ECO:0000313" key="4">
    <source>
        <dbReference type="Proteomes" id="UP000246303"/>
    </source>
</evidence>
<dbReference type="SUPFAM" id="SSF52402">
    <property type="entry name" value="Adenine nucleotide alpha hydrolases-like"/>
    <property type="match status" value="2"/>
</dbReference>
<dbReference type="Pfam" id="PF00582">
    <property type="entry name" value="Usp"/>
    <property type="match status" value="1"/>
</dbReference>
<dbReference type="PRINTS" id="PR01438">
    <property type="entry name" value="UNVRSLSTRESS"/>
</dbReference>
<gene>
    <name evidence="3" type="ORF">CVS29_10110</name>
</gene>
<dbReference type="Gene3D" id="3.40.50.620">
    <property type="entry name" value="HUPs"/>
    <property type="match status" value="2"/>
</dbReference>
<dbReference type="EMBL" id="QHLZ01000005">
    <property type="protein sequence ID" value="PXA65568.1"/>
    <property type="molecule type" value="Genomic_DNA"/>
</dbReference>
<feature type="domain" description="UspA" evidence="2">
    <location>
        <begin position="126"/>
        <end position="171"/>
    </location>
</feature>
<proteinExistence type="inferred from homology"/>
<accession>A0A2V3DSR4</accession>
<protein>
    <recommendedName>
        <fullName evidence="2">UspA domain-containing protein</fullName>
    </recommendedName>
</protein>
<dbReference type="InterPro" id="IPR006016">
    <property type="entry name" value="UspA"/>
</dbReference>